<dbReference type="GO" id="GO:0006313">
    <property type="term" value="P:DNA transposition"/>
    <property type="evidence" value="ECO:0007669"/>
    <property type="project" value="InterPro"/>
</dbReference>
<dbReference type="PANTHER" id="PTHR37319">
    <property type="entry name" value="TRANSPOSASE"/>
    <property type="match status" value="1"/>
</dbReference>
<gene>
    <name evidence="2" type="ORF">IPJ48_06650</name>
</gene>
<reference evidence="2" key="1">
    <citation type="submission" date="2020-10" db="EMBL/GenBank/DDBJ databases">
        <title>Connecting structure to function with the recovery of over 1000 high-quality activated sludge metagenome-assembled genomes encoding full-length rRNA genes using long-read sequencing.</title>
        <authorList>
            <person name="Singleton C.M."/>
            <person name="Petriglieri F."/>
            <person name="Kristensen J.M."/>
            <person name="Kirkegaard R.H."/>
            <person name="Michaelsen T.Y."/>
            <person name="Andersen M.H."/>
            <person name="Karst S.M."/>
            <person name="Dueholm M.S."/>
            <person name="Nielsen P.H."/>
            <person name="Albertsen M."/>
        </authorList>
    </citation>
    <scope>NUCLEOTIDE SEQUENCE</scope>
    <source>
        <strain evidence="2">EsbW_18-Q3-R4-48_MAXAC.044</strain>
    </source>
</reference>
<dbReference type="SUPFAM" id="SSF53098">
    <property type="entry name" value="Ribonuclease H-like"/>
    <property type="match status" value="1"/>
</dbReference>
<dbReference type="Pfam" id="PF01609">
    <property type="entry name" value="DDE_Tnp_1"/>
    <property type="match status" value="1"/>
</dbReference>
<name>A0A9D7FD30_9RHOO</name>
<accession>A0A9D7FD30</accession>
<dbReference type="Proteomes" id="UP000886602">
    <property type="component" value="Unassembled WGS sequence"/>
</dbReference>
<dbReference type="InterPro" id="IPR012337">
    <property type="entry name" value="RNaseH-like_sf"/>
</dbReference>
<dbReference type="EMBL" id="JADJNC010000009">
    <property type="protein sequence ID" value="MBK7422790.1"/>
    <property type="molecule type" value="Genomic_DNA"/>
</dbReference>
<feature type="domain" description="Transposase IS4-like" evidence="1">
    <location>
        <begin position="267"/>
        <end position="330"/>
    </location>
</feature>
<organism evidence="2 3">
    <name type="scientific">Candidatus Propionivibrio dominans</name>
    <dbReference type="NCBI Taxonomy" id="2954373"/>
    <lineage>
        <taxon>Bacteria</taxon>
        <taxon>Pseudomonadati</taxon>
        <taxon>Pseudomonadota</taxon>
        <taxon>Betaproteobacteria</taxon>
        <taxon>Rhodocyclales</taxon>
        <taxon>Rhodocyclaceae</taxon>
        <taxon>Propionivibrio</taxon>
    </lineage>
</organism>
<dbReference type="AlphaFoldDB" id="A0A9D7FD30"/>
<dbReference type="GO" id="GO:0003677">
    <property type="term" value="F:DNA binding"/>
    <property type="evidence" value="ECO:0007669"/>
    <property type="project" value="InterPro"/>
</dbReference>
<proteinExistence type="predicted"/>
<dbReference type="Gene3D" id="3.90.350.10">
    <property type="entry name" value="Transposase Inhibitor Protein From Tn5, Chain A, domain 1"/>
    <property type="match status" value="1"/>
</dbReference>
<dbReference type="InterPro" id="IPR047768">
    <property type="entry name" value="Tn5p-like"/>
</dbReference>
<protein>
    <submittedName>
        <fullName evidence="2">IS4 family transposase</fullName>
    </submittedName>
</protein>
<evidence type="ECO:0000313" key="3">
    <source>
        <dbReference type="Proteomes" id="UP000886602"/>
    </source>
</evidence>
<dbReference type="InterPro" id="IPR054836">
    <property type="entry name" value="Tn5_transposase"/>
</dbReference>
<sequence length="435" mass="47880">MVSKQTVCLRQLAGSRAREVQYGRWLANDKVTPAQLIVSACARTGAIAAGRRHVLAIQDTTELNHQAHAGRVSGLGTVGNGRDVGMFLHPLLVVDASDGACLGLAHIHHWIRTGKASPAYRKLPIEDRESYRWLDVAEAGKNCLSEAAMVTIIADRESDIYEEWARVPDERTHLLTRACRDRTLAAGDKLYAWIDAQPAQGTHCFDVPARPGKRSAHQATLDVRFGRVTIRRPASCSDKSAPPQIELSVVEVKELPGSVVGNEAPIHWRLLTTHRIACLEEALQCVDWYRQRWHIEQLFRTLKKQGLNLESSQVETAAGLTKLACLAIQAAVLTMQLTLARDGHSAVQAADVFNADEIEVLQRIRPTLEGKTQKQKNPHRTGSLAQAAWVIARLGGWKGYASEAKPGPITMLHGLQRLSAICQGWKLATKDVCID</sequence>
<dbReference type="PANTHER" id="PTHR37319:SF1">
    <property type="entry name" value="TRANSPOSASE TN5 DIMERISATION DOMAIN-CONTAINING PROTEIN"/>
    <property type="match status" value="1"/>
</dbReference>
<dbReference type="InterPro" id="IPR002559">
    <property type="entry name" value="Transposase_11"/>
</dbReference>
<dbReference type="Gene3D" id="1.10.740.10">
    <property type="entry name" value="Transferase Inhibitor Protein From Tn5, Chain"/>
    <property type="match status" value="1"/>
</dbReference>
<dbReference type="InterPro" id="IPR014737">
    <property type="entry name" value="Transposase_Tn5-like_C"/>
</dbReference>
<evidence type="ECO:0000259" key="1">
    <source>
        <dbReference type="Pfam" id="PF01609"/>
    </source>
</evidence>
<comment type="caution">
    <text evidence="2">The sequence shown here is derived from an EMBL/GenBank/DDBJ whole genome shotgun (WGS) entry which is preliminary data.</text>
</comment>
<evidence type="ECO:0000313" key="2">
    <source>
        <dbReference type="EMBL" id="MBK7422790.1"/>
    </source>
</evidence>
<dbReference type="GO" id="GO:0004803">
    <property type="term" value="F:transposase activity"/>
    <property type="evidence" value="ECO:0007669"/>
    <property type="project" value="InterPro"/>
</dbReference>
<dbReference type="NCBIfam" id="NF033590">
    <property type="entry name" value="transpos_IS4_3"/>
    <property type="match status" value="1"/>
</dbReference>